<accession>A0A1T4WR20</accession>
<dbReference type="Proteomes" id="UP000190460">
    <property type="component" value="Unassembled WGS sequence"/>
</dbReference>
<keyword evidence="7" id="KW-1185">Reference proteome</keyword>
<dbReference type="Pfam" id="PF02674">
    <property type="entry name" value="Colicin_V"/>
    <property type="match status" value="1"/>
</dbReference>
<name>A0A1T4WR20_9GAMM</name>
<feature type="transmembrane region" description="Helical" evidence="5">
    <location>
        <begin position="35"/>
        <end position="53"/>
    </location>
</feature>
<keyword evidence="2 5" id="KW-0812">Transmembrane</keyword>
<dbReference type="STRING" id="92487.SAMN02745130_02028"/>
<dbReference type="EMBL" id="FUYB01000008">
    <property type="protein sequence ID" value="SKA79567.1"/>
    <property type="molecule type" value="Genomic_DNA"/>
</dbReference>
<keyword evidence="4 5" id="KW-0472">Membrane</keyword>
<proteinExistence type="predicted"/>
<protein>
    <submittedName>
        <fullName evidence="6">Membrane protein required for colicin V production</fullName>
    </submittedName>
</protein>
<dbReference type="RefSeq" id="WP_078922492.1">
    <property type="nucleotide sequence ID" value="NZ_FUYB01000008.1"/>
</dbReference>
<organism evidence="6 7">
    <name type="scientific">Thiothrix eikelboomii</name>
    <dbReference type="NCBI Taxonomy" id="92487"/>
    <lineage>
        <taxon>Bacteria</taxon>
        <taxon>Pseudomonadati</taxon>
        <taxon>Pseudomonadota</taxon>
        <taxon>Gammaproteobacteria</taxon>
        <taxon>Thiotrichales</taxon>
        <taxon>Thiotrichaceae</taxon>
        <taxon>Thiothrix</taxon>
    </lineage>
</organism>
<dbReference type="InterPro" id="IPR003825">
    <property type="entry name" value="Colicin-V_CvpA"/>
</dbReference>
<dbReference type="AlphaFoldDB" id="A0A1T4WR20"/>
<dbReference type="OrthoDB" id="9810601at2"/>
<feature type="transmembrane region" description="Helical" evidence="5">
    <location>
        <begin position="65"/>
        <end position="89"/>
    </location>
</feature>
<evidence type="ECO:0000256" key="4">
    <source>
        <dbReference type="ARBA" id="ARBA00023136"/>
    </source>
</evidence>
<evidence type="ECO:0000256" key="5">
    <source>
        <dbReference type="SAM" id="Phobius"/>
    </source>
</evidence>
<gene>
    <name evidence="6" type="ORF">SAMN02745130_02028</name>
</gene>
<evidence type="ECO:0000256" key="1">
    <source>
        <dbReference type="ARBA" id="ARBA00004141"/>
    </source>
</evidence>
<dbReference type="PANTHER" id="PTHR36926">
    <property type="entry name" value="COLICIN V PRODUCTION PROTEIN"/>
    <property type="match status" value="1"/>
</dbReference>
<comment type="subcellular location">
    <subcellularLocation>
        <location evidence="1">Membrane</location>
        <topology evidence="1">Multi-pass membrane protein</topology>
    </subcellularLocation>
</comment>
<evidence type="ECO:0000313" key="6">
    <source>
        <dbReference type="EMBL" id="SKA79567.1"/>
    </source>
</evidence>
<feature type="transmembrane region" description="Helical" evidence="5">
    <location>
        <begin position="109"/>
        <end position="130"/>
    </location>
</feature>
<sequence>MQVSADLVDLGIIILIVLSALIGLVRGFVREAVSLATWIAAAAFAFLYVRPLAAQLPFALQSEVARLGIAFAIIFFGVLVVGAIINYLFNAAVSAIGLGGVDRFFGGLFGAFRGALLVTLAVVLLGLTSLPANAWWKESRLLPSFELAALKLKNYIPADVSNFLEKGAANPLPTPASAPNVSPAE</sequence>
<reference evidence="6 7" key="1">
    <citation type="submission" date="2017-02" db="EMBL/GenBank/DDBJ databases">
        <authorList>
            <person name="Peterson S.W."/>
        </authorList>
    </citation>
    <scope>NUCLEOTIDE SEQUENCE [LARGE SCALE GENOMIC DNA]</scope>
    <source>
        <strain evidence="6 7">ATCC 49788</strain>
    </source>
</reference>
<evidence type="ECO:0000313" key="7">
    <source>
        <dbReference type="Proteomes" id="UP000190460"/>
    </source>
</evidence>
<evidence type="ECO:0000256" key="2">
    <source>
        <dbReference type="ARBA" id="ARBA00022692"/>
    </source>
</evidence>
<dbReference type="PANTHER" id="PTHR36926:SF1">
    <property type="entry name" value="COLICIN V PRODUCTION PROTEIN"/>
    <property type="match status" value="1"/>
</dbReference>
<dbReference type="GO" id="GO:0016020">
    <property type="term" value="C:membrane"/>
    <property type="evidence" value="ECO:0007669"/>
    <property type="project" value="UniProtKB-SubCell"/>
</dbReference>
<evidence type="ECO:0000256" key="3">
    <source>
        <dbReference type="ARBA" id="ARBA00022989"/>
    </source>
</evidence>
<dbReference type="GO" id="GO:0009403">
    <property type="term" value="P:toxin biosynthetic process"/>
    <property type="evidence" value="ECO:0007669"/>
    <property type="project" value="InterPro"/>
</dbReference>
<dbReference type="InterPro" id="IPR052719">
    <property type="entry name" value="CvpA-like"/>
</dbReference>
<keyword evidence="3 5" id="KW-1133">Transmembrane helix</keyword>
<feature type="transmembrane region" description="Helical" evidence="5">
    <location>
        <begin position="7"/>
        <end position="29"/>
    </location>
</feature>